<evidence type="ECO:0000256" key="1">
    <source>
        <dbReference type="SAM" id="MobiDB-lite"/>
    </source>
</evidence>
<proteinExistence type="predicted"/>
<protein>
    <submittedName>
        <fullName evidence="2">HDC00202</fullName>
    </submittedName>
</protein>
<reference evidence="2" key="1">
    <citation type="journal article" date="2003" name="Genome Biol.">
        <title>An integrated gene annotation and transcriptional profiling approach towards the full gene content of the Drosophila genome.</title>
        <authorList>
            <person name="Hild M."/>
            <person name="Beckmann B."/>
            <person name="Haas S.A."/>
            <person name="Koch B."/>
            <person name="Solovyev V."/>
            <person name="Busold C."/>
            <person name="Fellenberg K."/>
            <person name="Boutros M."/>
            <person name="Vingron M."/>
            <person name="Sauer F."/>
            <person name="Hoheisel J.D."/>
            <person name="Paro R."/>
        </authorList>
    </citation>
    <scope>NUCLEOTIDE SEQUENCE</scope>
</reference>
<dbReference type="EMBL" id="BK003267">
    <property type="protein sequence ID" value="DAA03466.1"/>
    <property type="molecule type" value="Genomic_DNA"/>
</dbReference>
<name>Q6IHZ9_DROME</name>
<dbReference type="AlphaFoldDB" id="Q6IHZ9"/>
<feature type="compositionally biased region" description="Basic residues" evidence="1">
    <location>
        <begin position="1"/>
        <end position="17"/>
    </location>
</feature>
<sequence length="147" mass="16699">MKQTKRRSHFKPRKSIRQTKWISNREASQDRGGGWDARQQAPQPWTMATIPATWALFPWYSGSSEGINPSLINNKELTPLKTQSPRFPDIRWVAKSHTLDWILIGGKLKSTPHNEAMPRPPSAAHTSIRRGCHGHWIYGTDPPARGV</sequence>
<gene>
    <name evidence="2" type="ORF">HDC00202</name>
</gene>
<accession>Q6IHZ9</accession>
<evidence type="ECO:0000313" key="2">
    <source>
        <dbReference type="EMBL" id="DAA03466.1"/>
    </source>
</evidence>
<feature type="region of interest" description="Disordered" evidence="1">
    <location>
        <begin position="1"/>
        <end position="42"/>
    </location>
</feature>
<organism evidence="2">
    <name type="scientific">Drosophila melanogaster</name>
    <name type="common">Fruit fly</name>
    <dbReference type="NCBI Taxonomy" id="7227"/>
    <lineage>
        <taxon>Eukaryota</taxon>
        <taxon>Metazoa</taxon>
        <taxon>Ecdysozoa</taxon>
        <taxon>Arthropoda</taxon>
        <taxon>Hexapoda</taxon>
        <taxon>Insecta</taxon>
        <taxon>Pterygota</taxon>
        <taxon>Neoptera</taxon>
        <taxon>Endopterygota</taxon>
        <taxon>Diptera</taxon>
        <taxon>Brachycera</taxon>
        <taxon>Muscomorpha</taxon>
        <taxon>Ephydroidea</taxon>
        <taxon>Drosophilidae</taxon>
        <taxon>Drosophila</taxon>
        <taxon>Sophophora</taxon>
    </lineage>
</organism>